<feature type="region of interest" description="Disordered" evidence="1">
    <location>
        <begin position="1"/>
        <end position="233"/>
    </location>
</feature>
<proteinExistence type="predicted"/>
<evidence type="ECO:0000256" key="1">
    <source>
        <dbReference type="SAM" id="MobiDB-lite"/>
    </source>
</evidence>
<comment type="caution">
    <text evidence="2">The sequence shown here is derived from an EMBL/GenBank/DDBJ whole genome shotgun (WGS) entry which is preliminary data.</text>
</comment>
<accession>A0A9W4H7I4</accession>
<keyword evidence="3" id="KW-1185">Reference proteome</keyword>
<feature type="compositionally biased region" description="Basic residues" evidence="1">
    <location>
        <begin position="185"/>
        <end position="194"/>
    </location>
</feature>
<evidence type="ECO:0000313" key="3">
    <source>
        <dbReference type="Proteomes" id="UP001153328"/>
    </source>
</evidence>
<sequence>MERSPAGADRRLPRRRPRPGQGAGRSPRLPCRREHPSGPRRTEPAPPAAVRTGTGRRPGGGPRALRCRGRRRRRCAARQEPHRPRRTAARARRPYGDRPRPGEPGARRHPPPGTGAAAGRGPDARHRAALTPGHQDARAAAGQGDVPGVPGRGVRRPQDRRRAGRAAAAGGGRQPPGRRLLPRPAVRRAGHRGRRDPGRRDPGRRDPGRPDRFDMTLVTAWTRDPRGAGSGTVSACSLTYRRRTTRTCATCARSSSPSSRGASSSSSRGSPTSR</sequence>
<gene>
    <name evidence="2" type="ORF">SBRY_70355</name>
</gene>
<feature type="compositionally biased region" description="Basic residues" evidence="1">
    <location>
        <begin position="65"/>
        <end position="76"/>
    </location>
</feature>
<feature type="compositionally biased region" description="Low complexity" evidence="1">
    <location>
        <begin position="175"/>
        <end position="184"/>
    </location>
</feature>
<dbReference type="EMBL" id="CAJVAX010000021">
    <property type="protein sequence ID" value="CAG7656122.1"/>
    <property type="molecule type" value="Genomic_DNA"/>
</dbReference>
<feature type="compositionally biased region" description="Low complexity" evidence="1">
    <location>
        <begin position="246"/>
        <end position="274"/>
    </location>
</feature>
<dbReference type="Proteomes" id="UP001153328">
    <property type="component" value="Unassembled WGS sequence"/>
</dbReference>
<organism evidence="2 3">
    <name type="scientific">Actinacidiphila bryophytorum</name>
    <dbReference type="NCBI Taxonomy" id="1436133"/>
    <lineage>
        <taxon>Bacteria</taxon>
        <taxon>Bacillati</taxon>
        <taxon>Actinomycetota</taxon>
        <taxon>Actinomycetes</taxon>
        <taxon>Kitasatosporales</taxon>
        <taxon>Streptomycetaceae</taxon>
        <taxon>Actinacidiphila</taxon>
    </lineage>
</organism>
<feature type="compositionally biased region" description="Basic residues" evidence="1">
    <location>
        <begin position="83"/>
        <end position="93"/>
    </location>
</feature>
<feature type="compositionally biased region" description="Basic and acidic residues" evidence="1">
    <location>
        <begin position="31"/>
        <end position="43"/>
    </location>
</feature>
<name>A0A9W4H7I4_9ACTN</name>
<feature type="compositionally biased region" description="Basic and acidic residues" evidence="1">
    <location>
        <begin position="195"/>
        <end position="214"/>
    </location>
</feature>
<protein>
    <submittedName>
        <fullName evidence="2">Uncharacterized protein</fullName>
    </submittedName>
</protein>
<feature type="compositionally biased region" description="Basic and acidic residues" evidence="1">
    <location>
        <begin position="1"/>
        <end position="11"/>
    </location>
</feature>
<feature type="region of interest" description="Disordered" evidence="1">
    <location>
        <begin position="245"/>
        <end position="274"/>
    </location>
</feature>
<reference evidence="2" key="1">
    <citation type="submission" date="2021-06" db="EMBL/GenBank/DDBJ databases">
        <authorList>
            <person name="Arsene-Ploetze F."/>
        </authorList>
    </citation>
    <scope>NUCLEOTIDE SEQUENCE</scope>
    <source>
        <strain evidence="2">SBRY1</strain>
    </source>
</reference>
<dbReference type="AlphaFoldDB" id="A0A9W4H7I4"/>
<evidence type="ECO:0000313" key="2">
    <source>
        <dbReference type="EMBL" id="CAG7656122.1"/>
    </source>
</evidence>